<evidence type="ECO:0000313" key="3">
    <source>
        <dbReference type="EMBL" id="JAC81391.1"/>
    </source>
</evidence>
<dbReference type="PANTHER" id="PTHR34484:SF2">
    <property type="entry name" value="OS02G0832600 PROTEIN"/>
    <property type="match status" value="1"/>
</dbReference>
<feature type="coiled-coil region" evidence="1">
    <location>
        <begin position="326"/>
        <end position="360"/>
    </location>
</feature>
<feature type="region of interest" description="Disordered" evidence="2">
    <location>
        <begin position="1"/>
        <end position="54"/>
    </location>
</feature>
<feature type="region of interest" description="Disordered" evidence="2">
    <location>
        <begin position="270"/>
        <end position="294"/>
    </location>
</feature>
<keyword evidence="1" id="KW-0175">Coiled coil</keyword>
<feature type="compositionally biased region" description="Polar residues" evidence="2">
    <location>
        <begin position="85"/>
        <end position="105"/>
    </location>
</feature>
<gene>
    <name evidence="3" type="ORF">TSPGSL018_8037</name>
</gene>
<name>A0A061SF65_9CHLO</name>
<reference evidence="3" key="1">
    <citation type="submission" date="2014-05" db="EMBL/GenBank/DDBJ databases">
        <title>The transcriptome of the halophilic microalga Tetraselmis sp. GSL018 isolated from the Great Salt Lake, Utah.</title>
        <authorList>
            <person name="Jinkerson R.E."/>
            <person name="D'Adamo S."/>
            <person name="Posewitz M.C."/>
        </authorList>
    </citation>
    <scope>NUCLEOTIDE SEQUENCE</scope>
    <source>
        <strain evidence="3">GSL018</strain>
    </source>
</reference>
<accession>A0A061SF65</accession>
<dbReference type="EMBL" id="GBEZ01003773">
    <property type="protein sequence ID" value="JAC81391.1"/>
    <property type="molecule type" value="Transcribed_RNA"/>
</dbReference>
<evidence type="ECO:0000256" key="1">
    <source>
        <dbReference type="SAM" id="Coils"/>
    </source>
</evidence>
<feature type="region of interest" description="Disordered" evidence="2">
    <location>
        <begin position="85"/>
        <end position="185"/>
    </location>
</feature>
<sequence>MSVHVMAEPPPSVLDLRSRVDHPSNNPWNQGTGASTTSLQGTPGNRGGCPVGVLAPAPASGGPVSFGADTEPKLSTCALNNTLGERKNCTTGDINGRNSSRNAENALSLAGPLGDGGLNWSKNGRKSRKKQRVDSFGAGHASLATLTAENRRKTKRHFPSRKKSRKGQRKGGSHAGATPGGLFPVTPKFVLGAPSMRNETLMNSASQLSSGIRHECISRSGERGILGITNQDTREAGAVTLGSFEAEACPASSEPLNFFGSNEGLIVLRSSPSGSTSASGDATGCSESDSEENDNLRGMELHLDEASDIQQQRLQEYRLNNQADYISQLEDDNLILRGQLIKMEEELESLRKRDEEHLNLQERLFLLEEELRRVKSGSQAEDGEIINQG</sequence>
<feature type="compositionally biased region" description="Low complexity" evidence="2">
    <location>
        <begin position="270"/>
        <end position="286"/>
    </location>
</feature>
<organism evidence="3">
    <name type="scientific">Tetraselmis sp. GSL018</name>
    <dbReference type="NCBI Taxonomy" id="582737"/>
    <lineage>
        <taxon>Eukaryota</taxon>
        <taxon>Viridiplantae</taxon>
        <taxon>Chlorophyta</taxon>
        <taxon>core chlorophytes</taxon>
        <taxon>Chlorodendrophyceae</taxon>
        <taxon>Chlorodendrales</taxon>
        <taxon>Chlorodendraceae</taxon>
        <taxon>Tetraselmis</taxon>
    </lineage>
</organism>
<dbReference type="AlphaFoldDB" id="A0A061SF65"/>
<proteinExistence type="predicted"/>
<dbReference type="PANTHER" id="PTHR34484">
    <property type="entry name" value="OS02G0832600 PROTEIN"/>
    <property type="match status" value="1"/>
</dbReference>
<feature type="compositionally biased region" description="Basic residues" evidence="2">
    <location>
        <begin position="152"/>
        <end position="172"/>
    </location>
</feature>
<feature type="compositionally biased region" description="Polar residues" evidence="2">
    <location>
        <begin position="23"/>
        <end position="43"/>
    </location>
</feature>
<protein>
    <submittedName>
        <fullName evidence="3">Uncharacterized protein</fullName>
    </submittedName>
</protein>
<evidence type="ECO:0000256" key="2">
    <source>
        <dbReference type="SAM" id="MobiDB-lite"/>
    </source>
</evidence>